<comment type="subcellular location">
    <subcellularLocation>
        <location evidence="1">Membrane</location>
    </subcellularLocation>
    <subcellularLocation>
        <location evidence="5">Mitochondrion inner membrane</location>
        <topology evidence="5">Multi-pass membrane protein</topology>
    </subcellularLocation>
</comment>
<keyword evidence="4 5" id="KW-0472">Membrane</keyword>
<evidence type="ECO:0000256" key="2">
    <source>
        <dbReference type="ARBA" id="ARBA00022692"/>
    </source>
</evidence>
<dbReference type="Pfam" id="PF02104">
    <property type="entry name" value="SURF1"/>
    <property type="match status" value="1"/>
</dbReference>
<protein>
    <recommendedName>
        <fullName evidence="5">SURF1-like protein</fullName>
    </recommendedName>
</protein>
<evidence type="ECO:0000313" key="7">
    <source>
        <dbReference type="Proteomes" id="UP000250235"/>
    </source>
</evidence>
<dbReference type="PANTHER" id="PTHR23427:SF2">
    <property type="entry name" value="SURFEIT LOCUS PROTEIN 1"/>
    <property type="match status" value="1"/>
</dbReference>
<dbReference type="PROSITE" id="PS50895">
    <property type="entry name" value="SURF1"/>
    <property type="match status" value="1"/>
</dbReference>
<reference evidence="6 7" key="1">
    <citation type="journal article" date="2015" name="Proc. Natl. Acad. Sci. U.S.A.">
        <title>The resurrection genome of Boea hygrometrica: A blueprint for survival of dehydration.</title>
        <authorList>
            <person name="Xiao L."/>
            <person name="Yang G."/>
            <person name="Zhang L."/>
            <person name="Yang X."/>
            <person name="Zhao S."/>
            <person name="Ji Z."/>
            <person name="Zhou Q."/>
            <person name="Hu M."/>
            <person name="Wang Y."/>
            <person name="Chen M."/>
            <person name="Xu Y."/>
            <person name="Jin H."/>
            <person name="Xiao X."/>
            <person name="Hu G."/>
            <person name="Bao F."/>
            <person name="Hu Y."/>
            <person name="Wan P."/>
            <person name="Li L."/>
            <person name="Deng X."/>
            <person name="Kuang T."/>
            <person name="Xiang C."/>
            <person name="Zhu J.K."/>
            <person name="Oliver M.J."/>
            <person name="He Y."/>
        </authorList>
    </citation>
    <scope>NUCLEOTIDE SEQUENCE [LARGE SCALE GENOMIC DNA]</scope>
    <source>
        <strain evidence="7">cv. XS01</strain>
    </source>
</reference>
<evidence type="ECO:0000313" key="6">
    <source>
        <dbReference type="EMBL" id="KZV21734.1"/>
    </source>
</evidence>
<keyword evidence="3 5" id="KW-1133">Transmembrane helix</keyword>
<dbReference type="PANTHER" id="PTHR23427">
    <property type="entry name" value="SURFEIT LOCUS PROTEIN"/>
    <property type="match status" value="1"/>
</dbReference>
<dbReference type="EMBL" id="KV014877">
    <property type="protein sequence ID" value="KZV21734.1"/>
    <property type="molecule type" value="Genomic_DNA"/>
</dbReference>
<evidence type="ECO:0000256" key="3">
    <source>
        <dbReference type="ARBA" id="ARBA00022989"/>
    </source>
</evidence>
<evidence type="ECO:0000256" key="5">
    <source>
        <dbReference type="RuleBase" id="RU363076"/>
    </source>
</evidence>
<dbReference type="InterPro" id="IPR002994">
    <property type="entry name" value="Surf1/Shy1"/>
</dbReference>
<sequence length="428" mass="46754">MAALRNLRCRVGPAVSFKWAPHLSLYSTSAAAVSVHNVEQEKKGRSTWSKLFLFIPGAITFGLGTWQIFRRQEKIKMLEFRQSRLGIEPLKGNQILPSIGNPDSLEFRRIQCRGGFDDKKSIYVGPRSRSISGVTENGYYVITPLIPVRGDLESLQSPVLVNRGWVPRSWRDKALDVLEDDTLSNSSSTPSKEIAKISWWQFWSSKPKSVEGHDAAVITVQVLGVIRGSEKPSIFVPPNDPSTSQWFYVDVPAIAQACGLPEKTLYIEAINDNIKASSPYPVPKDANALIRIVLIPVSVSTCDSIYGIGFTDLKMLSGADCTTGPPLQMTRICISQTAGTLPELHRHAAVSKPPLHFQILPERCPSGGVTLFPTQHPPPPPDFLRFPGAPAYCPRGDGTFPVGCGPEGDGLEGNAHKGAQCGTPVMEE</sequence>
<dbReference type="OrthoDB" id="10040024at2759"/>
<accession>A0A2Z7AIY6</accession>
<keyword evidence="2 5" id="KW-0812">Transmembrane</keyword>
<comment type="similarity">
    <text evidence="5">Belongs to the SURF1 family.</text>
</comment>
<organism evidence="6 7">
    <name type="scientific">Dorcoceras hygrometricum</name>
    <dbReference type="NCBI Taxonomy" id="472368"/>
    <lineage>
        <taxon>Eukaryota</taxon>
        <taxon>Viridiplantae</taxon>
        <taxon>Streptophyta</taxon>
        <taxon>Embryophyta</taxon>
        <taxon>Tracheophyta</taxon>
        <taxon>Spermatophyta</taxon>
        <taxon>Magnoliopsida</taxon>
        <taxon>eudicotyledons</taxon>
        <taxon>Gunneridae</taxon>
        <taxon>Pentapetalae</taxon>
        <taxon>asterids</taxon>
        <taxon>lamiids</taxon>
        <taxon>Lamiales</taxon>
        <taxon>Gesneriaceae</taxon>
        <taxon>Didymocarpoideae</taxon>
        <taxon>Trichosporeae</taxon>
        <taxon>Loxocarpinae</taxon>
        <taxon>Dorcoceras</taxon>
    </lineage>
</organism>
<evidence type="ECO:0000256" key="1">
    <source>
        <dbReference type="ARBA" id="ARBA00004370"/>
    </source>
</evidence>
<dbReference type="CDD" id="cd06662">
    <property type="entry name" value="SURF1"/>
    <property type="match status" value="1"/>
</dbReference>
<evidence type="ECO:0000256" key="4">
    <source>
        <dbReference type="ARBA" id="ARBA00023136"/>
    </source>
</evidence>
<proteinExistence type="inferred from homology"/>
<feature type="transmembrane region" description="Helical" evidence="5">
    <location>
        <begin position="51"/>
        <end position="69"/>
    </location>
</feature>
<keyword evidence="5" id="KW-0999">Mitochondrion inner membrane</keyword>
<keyword evidence="7" id="KW-1185">Reference proteome</keyword>
<comment type="function">
    <text evidence="5">Probably involved in the biogenesis of the COX complex.</text>
</comment>
<comment type="caution">
    <text evidence="5">Lacks conserved residue(s) required for the propagation of feature annotation.</text>
</comment>
<dbReference type="GO" id="GO:0005743">
    <property type="term" value="C:mitochondrial inner membrane"/>
    <property type="evidence" value="ECO:0007669"/>
    <property type="project" value="UniProtKB-SubCell"/>
</dbReference>
<gene>
    <name evidence="6" type="ORF">F511_02892</name>
</gene>
<dbReference type="AlphaFoldDB" id="A0A2Z7AIY6"/>
<keyword evidence="5" id="KW-0496">Mitochondrion</keyword>
<name>A0A2Z7AIY6_9LAMI</name>
<dbReference type="Proteomes" id="UP000250235">
    <property type="component" value="Unassembled WGS sequence"/>
</dbReference>
<dbReference type="InterPro" id="IPR045214">
    <property type="entry name" value="Surf1/Surf4"/>
</dbReference>